<dbReference type="PANTHER" id="PTHR43514">
    <property type="entry name" value="ABC TRANSPORTER I FAMILY MEMBER 10"/>
    <property type="match status" value="1"/>
</dbReference>
<evidence type="ECO:0000259" key="1">
    <source>
        <dbReference type="Pfam" id="PF00005"/>
    </source>
</evidence>
<dbReference type="AlphaFoldDB" id="A0A381YQN1"/>
<gene>
    <name evidence="2" type="ORF">METZ01_LOCUS132190</name>
</gene>
<evidence type="ECO:0000313" key="2">
    <source>
        <dbReference type="EMBL" id="SVA79336.1"/>
    </source>
</evidence>
<feature type="non-terminal residue" evidence="2">
    <location>
        <position position="63"/>
    </location>
</feature>
<sequence>MKGITAIFGPSGSGKTTLLRALAGLEKNNGYLKVGEVIWESESHFLPTHLRSIGYVFQEPSLF</sequence>
<dbReference type="InterPro" id="IPR027417">
    <property type="entry name" value="P-loop_NTPase"/>
</dbReference>
<dbReference type="GO" id="GO:0016887">
    <property type="term" value="F:ATP hydrolysis activity"/>
    <property type="evidence" value="ECO:0007669"/>
    <property type="project" value="InterPro"/>
</dbReference>
<reference evidence="2" key="1">
    <citation type="submission" date="2018-05" db="EMBL/GenBank/DDBJ databases">
        <authorList>
            <person name="Lanie J.A."/>
            <person name="Ng W.-L."/>
            <person name="Kazmierczak K.M."/>
            <person name="Andrzejewski T.M."/>
            <person name="Davidsen T.M."/>
            <person name="Wayne K.J."/>
            <person name="Tettelin H."/>
            <person name="Glass J.I."/>
            <person name="Rusch D."/>
            <person name="Podicherti R."/>
            <person name="Tsui H.-C.T."/>
            <person name="Winkler M.E."/>
        </authorList>
    </citation>
    <scope>NUCLEOTIDE SEQUENCE</scope>
</reference>
<dbReference type="Gene3D" id="3.40.50.300">
    <property type="entry name" value="P-loop containing nucleotide triphosphate hydrolases"/>
    <property type="match status" value="1"/>
</dbReference>
<organism evidence="2">
    <name type="scientific">marine metagenome</name>
    <dbReference type="NCBI Taxonomy" id="408172"/>
    <lineage>
        <taxon>unclassified sequences</taxon>
        <taxon>metagenomes</taxon>
        <taxon>ecological metagenomes</taxon>
    </lineage>
</organism>
<proteinExistence type="predicted"/>
<dbReference type="GO" id="GO:0005524">
    <property type="term" value="F:ATP binding"/>
    <property type="evidence" value="ECO:0007669"/>
    <property type="project" value="InterPro"/>
</dbReference>
<dbReference type="InterPro" id="IPR003439">
    <property type="entry name" value="ABC_transporter-like_ATP-bd"/>
</dbReference>
<accession>A0A381YQN1</accession>
<name>A0A381YQN1_9ZZZZ</name>
<dbReference type="SUPFAM" id="SSF52540">
    <property type="entry name" value="P-loop containing nucleoside triphosphate hydrolases"/>
    <property type="match status" value="1"/>
</dbReference>
<dbReference type="Pfam" id="PF00005">
    <property type="entry name" value="ABC_tran"/>
    <property type="match status" value="1"/>
</dbReference>
<dbReference type="InterPro" id="IPR050334">
    <property type="entry name" value="Molybdenum_import_ModC"/>
</dbReference>
<dbReference type="PANTHER" id="PTHR43514:SF10">
    <property type="entry name" value="MOLYBDENUM IMPORT ATP-BINDING PROTEIN MODC 2"/>
    <property type="match status" value="1"/>
</dbReference>
<protein>
    <recommendedName>
        <fullName evidence="1">ABC transporter domain-containing protein</fullName>
    </recommendedName>
</protein>
<feature type="domain" description="ABC transporter" evidence="1">
    <location>
        <begin position="4"/>
        <end position="63"/>
    </location>
</feature>
<dbReference type="EMBL" id="UINC01018817">
    <property type="protein sequence ID" value="SVA79336.1"/>
    <property type="molecule type" value="Genomic_DNA"/>
</dbReference>